<dbReference type="GO" id="GO:0015631">
    <property type="term" value="F:tubulin binding"/>
    <property type="evidence" value="ECO:0007669"/>
    <property type="project" value="TreeGrafter"/>
</dbReference>
<dbReference type="PROSITE" id="PS51221">
    <property type="entry name" value="TTL"/>
    <property type="match status" value="1"/>
</dbReference>
<dbReference type="Gene3D" id="3.30.470.20">
    <property type="entry name" value="ATP-grasp fold, B domain"/>
    <property type="match status" value="1"/>
</dbReference>
<evidence type="ECO:0000256" key="6">
    <source>
        <dbReference type="ARBA" id="ARBA00049274"/>
    </source>
</evidence>
<keyword evidence="4" id="KW-0067">ATP-binding</keyword>
<gene>
    <name evidence="8" type="ORF">EGW08_017426</name>
</gene>
<dbReference type="GO" id="GO:0000226">
    <property type="term" value="P:microtubule cytoskeleton organization"/>
    <property type="evidence" value="ECO:0007669"/>
    <property type="project" value="TreeGrafter"/>
</dbReference>
<dbReference type="AlphaFoldDB" id="A0A3S0ZTD1"/>
<keyword evidence="2" id="KW-0436">Ligase</keyword>
<dbReference type="EMBL" id="RQTK01000796">
    <property type="protein sequence ID" value="RUS74817.1"/>
    <property type="molecule type" value="Genomic_DNA"/>
</dbReference>
<reference evidence="8 9" key="1">
    <citation type="submission" date="2019-01" db="EMBL/GenBank/DDBJ databases">
        <title>A draft genome assembly of the solar-powered sea slug Elysia chlorotica.</title>
        <authorList>
            <person name="Cai H."/>
            <person name="Li Q."/>
            <person name="Fang X."/>
            <person name="Li J."/>
            <person name="Curtis N.E."/>
            <person name="Altenburger A."/>
            <person name="Shibata T."/>
            <person name="Feng M."/>
            <person name="Maeda T."/>
            <person name="Schwartz J.A."/>
            <person name="Shigenobu S."/>
            <person name="Lundholm N."/>
            <person name="Nishiyama T."/>
            <person name="Yang H."/>
            <person name="Hasebe M."/>
            <person name="Li S."/>
            <person name="Pierce S.K."/>
            <person name="Wang J."/>
        </authorList>
    </citation>
    <scope>NUCLEOTIDE SEQUENCE [LARGE SCALE GENOMIC DNA]</scope>
    <source>
        <strain evidence="8">EC2010</strain>
        <tissue evidence="8">Whole organism of an adult</tissue>
    </source>
</reference>
<comment type="catalytic activity">
    <reaction evidence="6">
        <text>L-glutamyl-[protein] + L-glutamate + ATP = gamma-L-glutamyl-L-glutamyl-[protein] + ADP + phosphate + H(+)</text>
        <dbReference type="Rhea" id="RHEA:60144"/>
        <dbReference type="Rhea" id="RHEA-COMP:10208"/>
        <dbReference type="Rhea" id="RHEA-COMP:15517"/>
        <dbReference type="ChEBI" id="CHEBI:15378"/>
        <dbReference type="ChEBI" id="CHEBI:29973"/>
        <dbReference type="ChEBI" id="CHEBI:29985"/>
        <dbReference type="ChEBI" id="CHEBI:30616"/>
        <dbReference type="ChEBI" id="CHEBI:43474"/>
        <dbReference type="ChEBI" id="CHEBI:143622"/>
        <dbReference type="ChEBI" id="CHEBI:456216"/>
    </reaction>
    <physiologicalReaction direction="left-to-right" evidence="6">
        <dbReference type="Rhea" id="RHEA:60145"/>
    </physiologicalReaction>
</comment>
<dbReference type="GO" id="GO:0036064">
    <property type="term" value="C:ciliary basal body"/>
    <property type="evidence" value="ECO:0007669"/>
    <property type="project" value="TreeGrafter"/>
</dbReference>
<dbReference type="OrthoDB" id="2016263at2759"/>
<evidence type="ECO:0000256" key="7">
    <source>
        <dbReference type="SAM" id="MobiDB-lite"/>
    </source>
</evidence>
<proteinExistence type="inferred from homology"/>
<evidence type="ECO:0000313" key="9">
    <source>
        <dbReference type="Proteomes" id="UP000271974"/>
    </source>
</evidence>
<keyword evidence="3" id="KW-0547">Nucleotide-binding</keyword>
<protein>
    <recommendedName>
        <fullName evidence="5">Tubulin--tyrosine ligase-like protein 5</fullName>
    </recommendedName>
</protein>
<dbReference type="InterPro" id="IPR004344">
    <property type="entry name" value="TTL/TTLL_fam"/>
</dbReference>
<evidence type="ECO:0000256" key="4">
    <source>
        <dbReference type="ARBA" id="ARBA00022840"/>
    </source>
</evidence>
<feature type="region of interest" description="Disordered" evidence="7">
    <location>
        <begin position="48"/>
        <end position="101"/>
    </location>
</feature>
<dbReference type="PANTHER" id="PTHR12241">
    <property type="entry name" value="TUBULIN POLYGLUTAMYLASE"/>
    <property type="match status" value="1"/>
</dbReference>
<evidence type="ECO:0000313" key="8">
    <source>
        <dbReference type="EMBL" id="RUS74817.1"/>
    </source>
</evidence>
<feature type="compositionally biased region" description="Basic and acidic residues" evidence="7">
    <location>
        <begin position="65"/>
        <end position="85"/>
    </location>
</feature>
<evidence type="ECO:0000256" key="3">
    <source>
        <dbReference type="ARBA" id="ARBA00022741"/>
    </source>
</evidence>
<comment type="similarity">
    <text evidence="1">Belongs to the tubulin--tyrosine ligase family.</text>
</comment>
<evidence type="ECO:0000256" key="5">
    <source>
        <dbReference type="ARBA" id="ARBA00041448"/>
    </source>
</evidence>
<comment type="caution">
    <text evidence="8">The sequence shown here is derived from an EMBL/GenBank/DDBJ whole genome shotgun (WGS) entry which is preliminary data.</text>
</comment>
<evidence type="ECO:0000256" key="1">
    <source>
        <dbReference type="ARBA" id="ARBA00006820"/>
    </source>
</evidence>
<dbReference type="STRING" id="188477.A0A3S0ZTD1"/>
<sequence length="886" mass="102028">MELRTKNFLAKTETVASRARRFLSRKRHDKSLPTGEIGFAIQTNCPGDSKDVAQSTTCGSLPDAQGEKSHPSVRSGKEYVKKETEQNTTNPTGGDKNFGTVWAGPGENRRLIYFDVKAFFEDQPHIKSVGKDNNMSFRVSGDAQIMKDILKAHGFLEMPFKSRYNNFSWIGNSISELCIDQLLCYQSINHFVGSTTLTRKDKLYKNISKMKKKKGAANFDFVPISFILPKEMRKFKNYHKKNPGPFIVKPAGLSRGRGVYLIGDPNEIIHKEEEQVVSKYIQNPLLIDGYKIDLRIYVLVTSFNPLAIYIYQEGLTRFATVKYNNDPSNLHMLRMHLTNFSINVSSGNYIKNEDSSIEDFGSKWTLSALLRYFHANGIDTIVVMREIEDVIIKTILAAEQRIASGCRIYQRKPTNCFELFGFDIMLDDKYKPWLLEVNLSPSLVCTTPLDIKVKANMLCDLLNLVGLECYNKEKPIEKNSFGELFSSYIHRTVGYFCICVVRDEIRQLLVRPKKKRRFKIIMGNDKDECWTSTTKRYAKERKRAKQLLNMSSKERSTISRVKNESGRGGGWVKIFPTIDSWQKYKPFMQYRTVRNCLLHQSIYPEQHFRLMHADKGPQAVVLTKSEKELLKHTKWYDKAELGVGLAEMVQRVKRYQSSLEIGPPTRFTVRPICRDIKLEDDFMLVDATKKRVLSQITNGCLLKEVQARTAFQRYLTNVKQCLRSCQTLSITCTRPPIGVIKDLLFRFLGQSSDLIVDPQKPPIEHTLETCLNNFLYHYHKETRKLMTTKDHEEPTYAKGDTFEDKRDNPSYVNQDLFDDFMHSANPWELEYLLVSYFKIHGDPTIFLKNRILNKSPGCVDAHNYKNDHGGFTAEGHWSTALKGFTI</sequence>
<dbReference type="PANTHER" id="PTHR12241:SF145">
    <property type="entry name" value="TUBULIN POLYGLUTAMYLASE TTLL5"/>
    <property type="match status" value="1"/>
</dbReference>
<dbReference type="GO" id="GO:0005524">
    <property type="term" value="F:ATP binding"/>
    <property type="evidence" value="ECO:0007669"/>
    <property type="project" value="UniProtKB-KW"/>
</dbReference>
<dbReference type="SUPFAM" id="SSF56059">
    <property type="entry name" value="Glutathione synthetase ATP-binding domain-like"/>
    <property type="match status" value="1"/>
</dbReference>
<evidence type="ECO:0000256" key="2">
    <source>
        <dbReference type="ARBA" id="ARBA00022598"/>
    </source>
</evidence>
<accession>A0A3S0ZTD1</accession>
<dbReference type="Pfam" id="PF03133">
    <property type="entry name" value="TTL"/>
    <property type="match status" value="1"/>
</dbReference>
<name>A0A3S0ZTD1_ELYCH</name>
<feature type="compositionally biased region" description="Polar residues" evidence="7">
    <location>
        <begin position="48"/>
        <end position="59"/>
    </location>
</feature>
<organism evidence="8 9">
    <name type="scientific">Elysia chlorotica</name>
    <name type="common">Eastern emerald elysia</name>
    <name type="synonym">Sea slug</name>
    <dbReference type="NCBI Taxonomy" id="188477"/>
    <lineage>
        <taxon>Eukaryota</taxon>
        <taxon>Metazoa</taxon>
        <taxon>Spiralia</taxon>
        <taxon>Lophotrochozoa</taxon>
        <taxon>Mollusca</taxon>
        <taxon>Gastropoda</taxon>
        <taxon>Heterobranchia</taxon>
        <taxon>Euthyneura</taxon>
        <taxon>Panpulmonata</taxon>
        <taxon>Sacoglossa</taxon>
        <taxon>Placobranchoidea</taxon>
        <taxon>Plakobranchidae</taxon>
        <taxon>Elysia</taxon>
    </lineage>
</organism>
<keyword evidence="9" id="KW-1185">Reference proteome</keyword>
<dbReference type="Proteomes" id="UP000271974">
    <property type="component" value="Unassembled WGS sequence"/>
</dbReference>
<dbReference type="GO" id="GO:0070740">
    <property type="term" value="F:tubulin-glutamic acid ligase activity"/>
    <property type="evidence" value="ECO:0007669"/>
    <property type="project" value="TreeGrafter"/>
</dbReference>